<dbReference type="GO" id="GO:0071949">
    <property type="term" value="F:FAD binding"/>
    <property type="evidence" value="ECO:0007669"/>
    <property type="project" value="InterPro"/>
</dbReference>
<evidence type="ECO:0000256" key="3">
    <source>
        <dbReference type="ARBA" id="ARBA00022827"/>
    </source>
</evidence>
<sequence length="449" mass="48993">MSETDLTKSGIGRLIEQLGPGRVELSRCKKSDYELQAEATVYVETEDQIRTVMRWASTEGVAVIPQGKGAWATYGNPVFRRSIIISLIRMNGIVEHSAGDLTVTVQPGTELASLQKHLKEKRQMLPLDPGWPEHATVGGIVATGFTGPKRLKYGLPRDWVIGMRMVLADGRTIRTGGKVVKNVAGYDMNKLFVGSMGTLGIITECTFKLRPVPPAEAALILEAPNTDVIRGFCYRVFNSSLEPTALEMVNTFAMKALLGSSDSGCGLVIGFEDEAKAVSAEQSLVAKWAKEEGLSICTALEKDRAAQVWERLRRLTPNVLDMDDSRIEVSLKGVILPEQVAESIQVAGRLAEQQGIEAIVHGGIGTGIIRVIMYAPAERLQAVCDSASRIRSWVEERSGHLVVEHAPLSFKERISVWGRPPGGLNLMRQLKERLDPGDLLNPGRFVGGI</sequence>
<organism evidence="6 7">
    <name type="scientific">Paenactinomyces guangxiensis</name>
    <dbReference type="NCBI Taxonomy" id="1490290"/>
    <lineage>
        <taxon>Bacteria</taxon>
        <taxon>Bacillati</taxon>
        <taxon>Bacillota</taxon>
        <taxon>Bacilli</taxon>
        <taxon>Bacillales</taxon>
        <taxon>Thermoactinomycetaceae</taxon>
        <taxon>Paenactinomyces</taxon>
    </lineage>
</organism>
<dbReference type="InterPro" id="IPR004113">
    <property type="entry name" value="FAD-bd_oxidored_4_C"/>
</dbReference>
<dbReference type="PANTHER" id="PTHR11748:SF103">
    <property type="entry name" value="GLYCOLATE OXIDASE SUBUNIT GLCE"/>
    <property type="match status" value="1"/>
</dbReference>
<comment type="caution">
    <text evidence="6">The sequence shown here is derived from an EMBL/GenBank/DDBJ whole genome shotgun (WGS) entry which is preliminary data.</text>
</comment>
<name>A0A7W2A9F8_9BACL</name>
<dbReference type="EMBL" id="JACEIQ010000012">
    <property type="protein sequence ID" value="MBA4495137.1"/>
    <property type="molecule type" value="Genomic_DNA"/>
</dbReference>
<dbReference type="AlphaFoldDB" id="A0A7W2A9F8"/>
<keyword evidence="3" id="KW-0274">FAD</keyword>
<dbReference type="InterPro" id="IPR016164">
    <property type="entry name" value="FAD-linked_Oxase-like_C"/>
</dbReference>
<comment type="cofactor">
    <cofactor evidence="1">
        <name>FAD</name>
        <dbReference type="ChEBI" id="CHEBI:57692"/>
    </cofactor>
</comment>
<accession>A0A7W2A9F8</accession>
<dbReference type="Pfam" id="PF01565">
    <property type="entry name" value="FAD_binding_4"/>
    <property type="match status" value="1"/>
</dbReference>
<feature type="domain" description="FAD-binding PCMH-type" evidence="5">
    <location>
        <begin position="33"/>
        <end position="212"/>
    </location>
</feature>
<dbReference type="Pfam" id="PF02913">
    <property type="entry name" value="FAD-oxidase_C"/>
    <property type="match status" value="1"/>
</dbReference>
<dbReference type="SUPFAM" id="SSF55103">
    <property type="entry name" value="FAD-linked oxidases, C-terminal domain"/>
    <property type="match status" value="1"/>
</dbReference>
<dbReference type="PROSITE" id="PS51387">
    <property type="entry name" value="FAD_PCMH"/>
    <property type="match status" value="1"/>
</dbReference>
<keyword evidence="7" id="KW-1185">Reference proteome</keyword>
<dbReference type="InterPro" id="IPR006094">
    <property type="entry name" value="Oxid_FAD_bind_N"/>
</dbReference>
<dbReference type="SUPFAM" id="SSF56176">
    <property type="entry name" value="FAD-binding/transporter-associated domain-like"/>
    <property type="match status" value="1"/>
</dbReference>
<evidence type="ECO:0000313" key="6">
    <source>
        <dbReference type="EMBL" id="MBA4495137.1"/>
    </source>
</evidence>
<dbReference type="RefSeq" id="WP_181752378.1">
    <property type="nucleotide sequence ID" value="NZ_JACEIQ010000012.1"/>
</dbReference>
<dbReference type="PANTHER" id="PTHR11748">
    <property type="entry name" value="D-LACTATE DEHYDROGENASE"/>
    <property type="match status" value="1"/>
</dbReference>
<evidence type="ECO:0000256" key="2">
    <source>
        <dbReference type="ARBA" id="ARBA00022630"/>
    </source>
</evidence>
<evidence type="ECO:0000256" key="4">
    <source>
        <dbReference type="ARBA" id="ARBA00023002"/>
    </source>
</evidence>
<dbReference type="InterPro" id="IPR036318">
    <property type="entry name" value="FAD-bd_PCMH-like_sf"/>
</dbReference>
<dbReference type="GO" id="GO:0016491">
    <property type="term" value="F:oxidoreductase activity"/>
    <property type="evidence" value="ECO:0007669"/>
    <property type="project" value="UniProtKB-KW"/>
</dbReference>
<dbReference type="InterPro" id="IPR016166">
    <property type="entry name" value="FAD-bd_PCMH"/>
</dbReference>
<reference evidence="6 7" key="1">
    <citation type="submission" date="2020-07" db="EMBL/GenBank/DDBJ databases">
        <authorList>
            <person name="Feng H."/>
        </authorList>
    </citation>
    <scope>NUCLEOTIDE SEQUENCE [LARGE SCALE GENOMIC DNA]</scope>
    <source>
        <strain evidence="7">s-10</strain>
    </source>
</reference>
<evidence type="ECO:0000259" key="5">
    <source>
        <dbReference type="PROSITE" id="PS51387"/>
    </source>
</evidence>
<evidence type="ECO:0000313" key="7">
    <source>
        <dbReference type="Proteomes" id="UP000535491"/>
    </source>
</evidence>
<protein>
    <submittedName>
        <fullName evidence="6">FAD-binding oxidoreductase</fullName>
    </submittedName>
</protein>
<proteinExistence type="predicted"/>
<keyword evidence="2" id="KW-0285">Flavoprotein</keyword>
<evidence type="ECO:0000256" key="1">
    <source>
        <dbReference type="ARBA" id="ARBA00001974"/>
    </source>
</evidence>
<gene>
    <name evidence="6" type="ORF">H1191_12550</name>
</gene>
<keyword evidence="4" id="KW-0560">Oxidoreductase</keyword>
<dbReference type="Proteomes" id="UP000535491">
    <property type="component" value="Unassembled WGS sequence"/>
</dbReference>
<dbReference type="Gene3D" id="3.30.465.10">
    <property type="match status" value="1"/>
</dbReference>
<dbReference type="InterPro" id="IPR016169">
    <property type="entry name" value="FAD-bd_PCMH_sub2"/>
</dbReference>